<accession>A0A852T464</accession>
<protein>
    <submittedName>
        <fullName evidence="1">Uncharacterized protein</fullName>
    </submittedName>
</protein>
<evidence type="ECO:0000313" key="2">
    <source>
        <dbReference type="Proteomes" id="UP000589620"/>
    </source>
</evidence>
<name>A0A852T464_9MICO</name>
<organism evidence="1 2">
    <name type="scientific">Leifsonia soli</name>
    <dbReference type="NCBI Taxonomy" id="582665"/>
    <lineage>
        <taxon>Bacteria</taxon>
        <taxon>Bacillati</taxon>
        <taxon>Actinomycetota</taxon>
        <taxon>Actinomycetes</taxon>
        <taxon>Micrococcales</taxon>
        <taxon>Microbacteriaceae</taxon>
        <taxon>Leifsonia</taxon>
    </lineage>
</organism>
<dbReference type="RefSeq" id="WP_179457517.1">
    <property type="nucleotide sequence ID" value="NZ_BAAAPX010000001.1"/>
</dbReference>
<gene>
    <name evidence="1" type="ORF">BJ963_003190</name>
</gene>
<proteinExistence type="predicted"/>
<keyword evidence="2" id="KW-1185">Reference proteome</keyword>
<reference evidence="1 2" key="1">
    <citation type="submission" date="2020-07" db="EMBL/GenBank/DDBJ databases">
        <title>Sequencing the genomes of 1000 actinobacteria strains.</title>
        <authorList>
            <person name="Klenk H.-P."/>
        </authorList>
    </citation>
    <scope>NUCLEOTIDE SEQUENCE [LARGE SCALE GENOMIC DNA]</scope>
    <source>
        <strain evidence="1 2">DSM 23871</strain>
    </source>
</reference>
<sequence>MAESLAPPFDQRVAHQMTSISSLLVAPGQHRAYDIILEEVNAFVDLFDFAYAARAYRVWTAITDLVSAPGGPGSDELCELVAREAATDWLVVDVCSRESIDAYFDRWAVRTGLTNEN</sequence>
<dbReference type="Proteomes" id="UP000589620">
    <property type="component" value="Unassembled WGS sequence"/>
</dbReference>
<dbReference type="EMBL" id="JACCBJ010000001">
    <property type="protein sequence ID" value="NYD75671.1"/>
    <property type="molecule type" value="Genomic_DNA"/>
</dbReference>
<dbReference type="AlphaFoldDB" id="A0A852T464"/>
<comment type="caution">
    <text evidence="1">The sequence shown here is derived from an EMBL/GenBank/DDBJ whole genome shotgun (WGS) entry which is preliminary data.</text>
</comment>
<evidence type="ECO:0000313" key="1">
    <source>
        <dbReference type="EMBL" id="NYD75671.1"/>
    </source>
</evidence>